<protein>
    <submittedName>
        <fullName evidence="1">Uncharacterized protein</fullName>
    </submittedName>
</protein>
<accession>A0A5J5EG32</accession>
<keyword evidence="2" id="KW-1185">Reference proteome</keyword>
<dbReference type="Proteomes" id="UP000326924">
    <property type="component" value="Unassembled WGS sequence"/>
</dbReference>
<organism evidence="1 2">
    <name type="scientific">Sphaerosporella brunnea</name>
    <dbReference type="NCBI Taxonomy" id="1250544"/>
    <lineage>
        <taxon>Eukaryota</taxon>
        <taxon>Fungi</taxon>
        <taxon>Dikarya</taxon>
        <taxon>Ascomycota</taxon>
        <taxon>Pezizomycotina</taxon>
        <taxon>Pezizomycetes</taxon>
        <taxon>Pezizales</taxon>
        <taxon>Pyronemataceae</taxon>
        <taxon>Sphaerosporella</taxon>
    </lineage>
</organism>
<dbReference type="EMBL" id="VXIS01000409">
    <property type="protein sequence ID" value="KAA8893728.1"/>
    <property type="molecule type" value="Genomic_DNA"/>
</dbReference>
<dbReference type="AlphaFoldDB" id="A0A5J5EG32"/>
<dbReference type="InParanoid" id="A0A5J5EG32"/>
<name>A0A5J5EG32_9PEZI</name>
<evidence type="ECO:0000313" key="1">
    <source>
        <dbReference type="EMBL" id="KAA8893728.1"/>
    </source>
</evidence>
<sequence length="252" mass="28424">MERESTPERDVANHAVRIAEAHRCKKHPSNRHGCFINPNGEHVTMTPGMLNYWAAMLKDKTPGVTVVDPTTHHFFDASNMRTQTAPKMRSCQAQSPVSSTPATAQFHPFGMMPSSIPLLFPFPTGASNFFSSTGGLPIPTTNPDRMELFNLLLSFFMARVQDMDTAHDYRQIEERFIEEGITPQLIQAMSNIDLDTVLGPGNMGMRLFLRRLVGRQEIGWKGRLLLLLEMITKSLFAYPLKVVSTRSFYSYI</sequence>
<evidence type="ECO:0000313" key="2">
    <source>
        <dbReference type="Proteomes" id="UP000326924"/>
    </source>
</evidence>
<reference evidence="1 2" key="1">
    <citation type="submission" date="2019-09" db="EMBL/GenBank/DDBJ databases">
        <title>Draft genome of the ectomycorrhizal ascomycete Sphaerosporella brunnea.</title>
        <authorList>
            <consortium name="DOE Joint Genome Institute"/>
            <person name="Benucci G.M."/>
            <person name="Marozzi G."/>
            <person name="Antonielli L."/>
            <person name="Sanchez S."/>
            <person name="Marco P."/>
            <person name="Wang X."/>
            <person name="Falini L.B."/>
            <person name="Barry K."/>
            <person name="Haridas S."/>
            <person name="Lipzen A."/>
            <person name="Labutti K."/>
            <person name="Grigoriev I.V."/>
            <person name="Murat C."/>
            <person name="Martin F."/>
            <person name="Albertini E."/>
            <person name="Donnini D."/>
            <person name="Bonito G."/>
        </authorList>
    </citation>
    <scope>NUCLEOTIDE SEQUENCE [LARGE SCALE GENOMIC DNA]</scope>
    <source>
        <strain evidence="1 2">Sb_GMNB300</strain>
    </source>
</reference>
<proteinExistence type="predicted"/>
<dbReference type="OrthoDB" id="5502824at2759"/>
<comment type="caution">
    <text evidence="1">The sequence shown here is derived from an EMBL/GenBank/DDBJ whole genome shotgun (WGS) entry which is preliminary data.</text>
</comment>
<gene>
    <name evidence="1" type="ORF">FN846DRAFT_1003687</name>
</gene>